<dbReference type="PANTHER" id="PTHR43693:SF1">
    <property type="entry name" value="PROTEIN PHOSPHATASE CHEZ"/>
    <property type="match status" value="1"/>
</dbReference>
<dbReference type="Pfam" id="PF04509">
    <property type="entry name" value="CheC"/>
    <property type="match status" value="2"/>
</dbReference>
<dbReference type="InterPro" id="IPR050992">
    <property type="entry name" value="CheZ_family_phosphatases"/>
</dbReference>
<dbReference type="PANTHER" id="PTHR43693">
    <property type="entry name" value="PROTEIN PHOSPHATASE CHEZ"/>
    <property type="match status" value="1"/>
</dbReference>
<keyword evidence="5" id="KW-1185">Reference proteome</keyword>
<dbReference type="SUPFAM" id="SSF103039">
    <property type="entry name" value="CheC-like"/>
    <property type="match status" value="1"/>
</dbReference>
<gene>
    <name evidence="4" type="ORF">JOC54_000901</name>
</gene>
<keyword evidence="2" id="KW-0378">Hydrolase</keyword>
<sequence length="200" mass="21841">MTDQLDQIKEVANISTGHAATALSTFLNRRVTMDVPLAFHCQLEDLPRLSIGKAEECVAVYAPVEGEAGGGMFFITSMTAACLFVEQVLADPFREEAFHKNALAQSAFQEIGNIVIGSYLTAFSEMMNVSSYPLVTELSIDLCGALLAEGAFHVLEEESFVLMETEMQLNDTEQAMTGLLLFIPNSDTVKILTNQVPRPL</sequence>
<reference evidence="4" key="1">
    <citation type="submission" date="2021-01" db="EMBL/GenBank/DDBJ databases">
        <title>Genomic Encyclopedia of Type Strains, Phase IV (KMG-IV): sequencing the most valuable type-strain genomes for metagenomic binning, comparative biology and taxonomic classification.</title>
        <authorList>
            <person name="Goeker M."/>
        </authorList>
    </citation>
    <scope>NUCLEOTIDE SEQUENCE</scope>
    <source>
        <strain evidence="4">DSM 21943</strain>
    </source>
</reference>
<dbReference type="Proteomes" id="UP001179280">
    <property type="component" value="Unassembled WGS sequence"/>
</dbReference>
<dbReference type="InterPro" id="IPR007597">
    <property type="entry name" value="CheC"/>
</dbReference>
<evidence type="ECO:0000256" key="1">
    <source>
        <dbReference type="ARBA" id="ARBA00022500"/>
    </source>
</evidence>
<name>A0ABS2SQ80_9BACI</name>
<feature type="domain" description="CheC-like protein" evidence="3">
    <location>
        <begin position="104"/>
        <end position="128"/>
    </location>
</feature>
<keyword evidence="1" id="KW-0145">Chemotaxis</keyword>
<evidence type="ECO:0000259" key="3">
    <source>
        <dbReference type="Pfam" id="PF04509"/>
    </source>
</evidence>
<dbReference type="EMBL" id="JAFBCV010000002">
    <property type="protein sequence ID" value="MBM7837670.1"/>
    <property type="molecule type" value="Genomic_DNA"/>
</dbReference>
<dbReference type="InterPro" id="IPR028976">
    <property type="entry name" value="CheC-like_sf"/>
</dbReference>
<protein>
    <submittedName>
        <fullName evidence="4">Chemotaxis protein CheC</fullName>
    </submittedName>
</protein>
<dbReference type="Gene3D" id="3.40.1550.10">
    <property type="entry name" value="CheC-like"/>
    <property type="match status" value="1"/>
</dbReference>
<proteinExistence type="predicted"/>
<evidence type="ECO:0000256" key="2">
    <source>
        <dbReference type="ARBA" id="ARBA00022801"/>
    </source>
</evidence>
<comment type="caution">
    <text evidence="4">The sequence shown here is derived from an EMBL/GenBank/DDBJ whole genome shotgun (WGS) entry which is preliminary data.</text>
</comment>
<feature type="domain" description="CheC-like protein" evidence="3">
    <location>
        <begin position="5"/>
        <end position="36"/>
    </location>
</feature>
<dbReference type="CDD" id="cd17909">
    <property type="entry name" value="CheC_ClassI"/>
    <property type="match status" value="1"/>
</dbReference>
<dbReference type="RefSeq" id="WP_204464697.1">
    <property type="nucleotide sequence ID" value="NZ_JAFBCV010000002.1"/>
</dbReference>
<organism evidence="4 5">
    <name type="scientific">Shouchella xiaoxiensis</name>
    <dbReference type="NCBI Taxonomy" id="766895"/>
    <lineage>
        <taxon>Bacteria</taxon>
        <taxon>Bacillati</taxon>
        <taxon>Bacillota</taxon>
        <taxon>Bacilli</taxon>
        <taxon>Bacillales</taxon>
        <taxon>Bacillaceae</taxon>
        <taxon>Shouchella</taxon>
    </lineage>
</organism>
<evidence type="ECO:0000313" key="5">
    <source>
        <dbReference type="Proteomes" id="UP001179280"/>
    </source>
</evidence>
<accession>A0ABS2SQ80</accession>
<evidence type="ECO:0000313" key="4">
    <source>
        <dbReference type="EMBL" id="MBM7837670.1"/>
    </source>
</evidence>